<keyword evidence="2" id="KW-1185">Reference proteome</keyword>
<evidence type="ECO:0000313" key="1">
    <source>
        <dbReference type="EMBL" id="KAK5871750.1"/>
    </source>
</evidence>
<dbReference type="AlphaFoldDB" id="A0AAN7Y553"/>
<sequence length="82" mass="8804">MCSGSPPWRREEETKRGVFLTPLKSNSGFLLESISSAISCSAHGRLLVTPRLQEVMDGSDSFTAAARSAGTLRVTLLPHSSL</sequence>
<dbReference type="Proteomes" id="UP001346869">
    <property type="component" value="Unassembled WGS sequence"/>
</dbReference>
<evidence type="ECO:0000313" key="2">
    <source>
        <dbReference type="Proteomes" id="UP001346869"/>
    </source>
</evidence>
<accession>A0AAN7Y553</accession>
<reference evidence="1 2" key="2">
    <citation type="journal article" date="2023" name="Mol. Biol. Evol.">
        <title>Genomics of Secondarily Temperate Adaptation in the Only Non-Antarctic Icefish.</title>
        <authorList>
            <person name="Rivera-Colon A.G."/>
            <person name="Rayamajhi N."/>
            <person name="Minhas B.F."/>
            <person name="Madrigal G."/>
            <person name="Bilyk K.T."/>
            <person name="Yoon V."/>
            <person name="Hune M."/>
            <person name="Gregory S."/>
            <person name="Cheng C.H.C."/>
            <person name="Catchen J.M."/>
        </authorList>
    </citation>
    <scope>NUCLEOTIDE SEQUENCE [LARGE SCALE GENOMIC DNA]</scope>
    <source>
        <strain evidence="1">JMC-PN-2008</strain>
    </source>
</reference>
<reference evidence="1 2" key="1">
    <citation type="journal article" date="2023" name="Genes (Basel)">
        <title>Chromosome-Level Genome Assembly and Circadian Gene Repertoire of the Patagonia Blennie Eleginops maclovinus-The Closest Ancestral Proxy of Antarctic Cryonotothenioids.</title>
        <authorList>
            <person name="Cheng C.C."/>
            <person name="Rivera-Colon A.G."/>
            <person name="Minhas B.F."/>
            <person name="Wilson L."/>
            <person name="Rayamajhi N."/>
            <person name="Vargas-Chacoff L."/>
            <person name="Catchen J.M."/>
        </authorList>
    </citation>
    <scope>NUCLEOTIDE SEQUENCE [LARGE SCALE GENOMIC DNA]</scope>
    <source>
        <strain evidence="1">JMC-PN-2008</strain>
    </source>
</reference>
<gene>
    <name evidence="1" type="ORF">PBY51_004611</name>
</gene>
<organism evidence="1 2">
    <name type="scientific">Eleginops maclovinus</name>
    <name type="common">Patagonian blennie</name>
    <name type="synonym">Eleginus maclovinus</name>
    <dbReference type="NCBI Taxonomy" id="56733"/>
    <lineage>
        <taxon>Eukaryota</taxon>
        <taxon>Metazoa</taxon>
        <taxon>Chordata</taxon>
        <taxon>Craniata</taxon>
        <taxon>Vertebrata</taxon>
        <taxon>Euteleostomi</taxon>
        <taxon>Actinopterygii</taxon>
        <taxon>Neopterygii</taxon>
        <taxon>Teleostei</taxon>
        <taxon>Neoteleostei</taxon>
        <taxon>Acanthomorphata</taxon>
        <taxon>Eupercaria</taxon>
        <taxon>Perciformes</taxon>
        <taxon>Notothenioidei</taxon>
        <taxon>Eleginopidae</taxon>
        <taxon>Eleginops</taxon>
    </lineage>
</organism>
<proteinExistence type="predicted"/>
<protein>
    <submittedName>
        <fullName evidence="1">Uncharacterized protein</fullName>
    </submittedName>
</protein>
<name>A0AAN7Y553_ELEMC</name>
<dbReference type="EMBL" id="JAUZQC010000005">
    <property type="protein sequence ID" value="KAK5871750.1"/>
    <property type="molecule type" value="Genomic_DNA"/>
</dbReference>
<comment type="caution">
    <text evidence="1">The sequence shown here is derived from an EMBL/GenBank/DDBJ whole genome shotgun (WGS) entry which is preliminary data.</text>
</comment>